<organism evidence="1">
    <name type="scientific">viral metagenome</name>
    <dbReference type="NCBI Taxonomy" id="1070528"/>
    <lineage>
        <taxon>unclassified sequences</taxon>
        <taxon>metagenomes</taxon>
        <taxon>organismal metagenomes</taxon>
    </lineage>
</organism>
<sequence length="54" mass="6042">MGYEVKPQSETEAIADIKARGGADAKIIFEIHKLLGDDWQAAWTVAWLERVKGQ</sequence>
<proteinExistence type="predicted"/>
<gene>
    <name evidence="1" type="ORF">MM171A01334_0005</name>
</gene>
<accession>A0A6M3M2L2</accession>
<protein>
    <submittedName>
        <fullName evidence="1">Uncharacterized protein</fullName>
    </submittedName>
</protein>
<dbReference type="AlphaFoldDB" id="A0A6M3M2L2"/>
<name>A0A6M3M2L2_9ZZZZ</name>
<evidence type="ECO:0000313" key="1">
    <source>
        <dbReference type="EMBL" id="QJA99068.1"/>
    </source>
</evidence>
<reference evidence="1" key="1">
    <citation type="submission" date="2020-03" db="EMBL/GenBank/DDBJ databases">
        <title>The deep terrestrial virosphere.</title>
        <authorList>
            <person name="Holmfeldt K."/>
            <person name="Nilsson E."/>
            <person name="Simone D."/>
            <person name="Lopez-Fernandez M."/>
            <person name="Wu X."/>
            <person name="de Brujin I."/>
            <person name="Lundin D."/>
            <person name="Andersson A."/>
            <person name="Bertilsson S."/>
            <person name="Dopson M."/>
        </authorList>
    </citation>
    <scope>NUCLEOTIDE SEQUENCE</scope>
    <source>
        <strain evidence="1">MM171A01334</strain>
    </source>
</reference>
<dbReference type="EMBL" id="MT143627">
    <property type="protein sequence ID" value="QJA99068.1"/>
    <property type="molecule type" value="Genomic_DNA"/>
</dbReference>